<evidence type="ECO:0000313" key="2">
    <source>
        <dbReference type="Proteomes" id="UP001305414"/>
    </source>
</evidence>
<dbReference type="SUPFAM" id="SSF51735">
    <property type="entry name" value="NAD(P)-binding Rossmann-fold domains"/>
    <property type="match status" value="1"/>
</dbReference>
<proteinExistence type="predicted"/>
<dbReference type="AlphaFoldDB" id="A0AAN7UIF3"/>
<evidence type="ECO:0000313" key="1">
    <source>
        <dbReference type="EMBL" id="KAK5630073.1"/>
    </source>
</evidence>
<gene>
    <name evidence="1" type="ORF">RRF57_005788</name>
</gene>
<reference evidence="1 2" key="1">
    <citation type="submission" date="2023-10" db="EMBL/GenBank/DDBJ databases">
        <title>Draft genome sequence of Xylaria bambusicola isolate GMP-LS, the root and basal stem rot pathogen of sugarcane in Indonesia.</title>
        <authorList>
            <person name="Selvaraj P."/>
            <person name="Muralishankar V."/>
            <person name="Muruganantham S."/>
            <person name="Sp S."/>
            <person name="Haryani S."/>
            <person name="Lau K.J.X."/>
            <person name="Naqvi N.I."/>
        </authorList>
    </citation>
    <scope>NUCLEOTIDE SEQUENCE [LARGE SCALE GENOMIC DNA]</scope>
    <source>
        <strain evidence="1">GMP-LS</strain>
    </source>
</reference>
<organism evidence="1 2">
    <name type="scientific">Xylaria bambusicola</name>
    <dbReference type="NCBI Taxonomy" id="326684"/>
    <lineage>
        <taxon>Eukaryota</taxon>
        <taxon>Fungi</taxon>
        <taxon>Dikarya</taxon>
        <taxon>Ascomycota</taxon>
        <taxon>Pezizomycotina</taxon>
        <taxon>Sordariomycetes</taxon>
        <taxon>Xylariomycetidae</taxon>
        <taxon>Xylariales</taxon>
        <taxon>Xylariaceae</taxon>
        <taxon>Xylaria</taxon>
    </lineage>
</organism>
<dbReference type="EMBL" id="JAWHQM010000013">
    <property type="protein sequence ID" value="KAK5630073.1"/>
    <property type="molecule type" value="Genomic_DNA"/>
</dbReference>
<name>A0AAN7UIF3_9PEZI</name>
<sequence>MSKDVLGEADCPATHNHETIFAQTRAAPRFGTVEDIADVVLLVTSEKSRWVTAQWMSAMVVSPGLCKDAFEQCIVTVGDLYICRPI</sequence>
<accession>A0AAN7UIF3</accession>
<dbReference type="Proteomes" id="UP001305414">
    <property type="component" value="Unassembled WGS sequence"/>
</dbReference>
<comment type="caution">
    <text evidence="1">The sequence shown here is derived from an EMBL/GenBank/DDBJ whole genome shotgun (WGS) entry which is preliminary data.</text>
</comment>
<keyword evidence="2" id="KW-1185">Reference proteome</keyword>
<dbReference type="InterPro" id="IPR036291">
    <property type="entry name" value="NAD(P)-bd_dom_sf"/>
</dbReference>
<protein>
    <submittedName>
        <fullName evidence="1">Uncharacterized protein</fullName>
    </submittedName>
</protein>